<protein>
    <submittedName>
        <fullName evidence="1">Uncharacterized protein</fullName>
    </submittedName>
</protein>
<evidence type="ECO:0000313" key="1">
    <source>
        <dbReference type="EMBL" id="MEQ2313000.1"/>
    </source>
</evidence>
<proteinExistence type="predicted"/>
<sequence length="113" mass="12733">MIARVAEKIFCKPVHDYLQNHCRSRAMNIIKNPLHPLYKFLEMLQSGKRYHIMKGRTSRTVNRVLLLALGLGHIELPPPGELFQDPEVGSTPLCLYSYTVSSSRYGTCCGAIA</sequence>
<name>A0ABV1A3L0_9TELE</name>
<dbReference type="Proteomes" id="UP001469553">
    <property type="component" value="Unassembled WGS sequence"/>
</dbReference>
<gene>
    <name evidence="1" type="ORF">AMECASPLE_037114</name>
</gene>
<dbReference type="EMBL" id="JAHRIP010081373">
    <property type="protein sequence ID" value="MEQ2313000.1"/>
    <property type="molecule type" value="Genomic_DNA"/>
</dbReference>
<reference evidence="1 2" key="1">
    <citation type="submission" date="2021-06" db="EMBL/GenBank/DDBJ databases">
        <authorList>
            <person name="Palmer J.M."/>
        </authorList>
    </citation>
    <scope>NUCLEOTIDE SEQUENCE [LARGE SCALE GENOMIC DNA]</scope>
    <source>
        <strain evidence="1 2">AS_MEX2019</strain>
        <tissue evidence="1">Muscle</tissue>
    </source>
</reference>
<accession>A0ABV1A3L0</accession>
<comment type="caution">
    <text evidence="1">The sequence shown here is derived from an EMBL/GenBank/DDBJ whole genome shotgun (WGS) entry which is preliminary data.</text>
</comment>
<evidence type="ECO:0000313" key="2">
    <source>
        <dbReference type="Proteomes" id="UP001469553"/>
    </source>
</evidence>
<keyword evidence="2" id="KW-1185">Reference proteome</keyword>
<organism evidence="1 2">
    <name type="scientific">Ameca splendens</name>
    <dbReference type="NCBI Taxonomy" id="208324"/>
    <lineage>
        <taxon>Eukaryota</taxon>
        <taxon>Metazoa</taxon>
        <taxon>Chordata</taxon>
        <taxon>Craniata</taxon>
        <taxon>Vertebrata</taxon>
        <taxon>Euteleostomi</taxon>
        <taxon>Actinopterygii</taxon>
        <taxon>Neopterygii</taxon>
        <taxon>Teleostei</taxon>
        <taxon>Neoteleostei</taxon>
        <taxon>Acanthomorphata</taxon>
        <taxon>Ovalentaria</taxon>
        <taxon>Atherinomorphae</taxon>
        <taxon>Cyprinodontiformes</taxon>
        <taxon>Goodeidae</taxon>
        <taxon>Ameca</taxon>
    </lineage>
</organism>